<proteinExistence type="predicted"/>
<dbReference type="AlphaFoldDB" id="A0A916TMD1"/>
<gene>
    <name evidence="2" type="ORF">GCM10011316_35260</name>
</gene>
<keyword evidence="3" id="KW-1185">Reference proteome</keyword>
<accession>A0A916TMD1</accession>
<evidence type="ECO:0000313" key="2">
    <source>
        <dbReference type="EMBL" id="GGB60169.1"/>
    </source>
</evidence>
<sequence>MNGMKDQRLHPRRRTRLRPGKIATTGNTFLCECTIYDVSDAGARLRVAPNVVIPDEIIVLDEVQNTVAEAEVRWRDGLYIGVAYVLPPADLKLFSSEQLRGLTRRYYGVTD</sequence>
<dbReference type="Proteomes" id="UP000605148">
    <property type="component" value="Unassembled WGS sequence"/>
</dbReference>
<evidence type="ECO:0000259" key="1">
    <source>
        <dbReference type="Pfam" id="PF07238"/>
    </source>
</evidence>
<dbReference type="EMBL" id="BMFA01000013">
    <property type="protein sequence ID" value="GGB60169.1"/>
    <property type="molecule type" value="Genomic_DNA"/>
</dbReference>
<name>A0A916TMD1_9HYPH</name>
<evidence type="ECO:0000313" key="3">
    <source>
        <dbReference type="Proteomes" id="UP000605148"/>
    </source>
</evidence>
<reference evidence="2" key="2">
    <citation type="submission" date="2020-09" db="EMBL/GenBank/DDBJ databases">
        <authorList>
            <person name="Sun Q."/>
            <person name="Zhou Y."/>
        </authorList>
    </citation>
    <scope>NUCLEOTIDE SEQUENCE</scope>
    <source>
        <strain evidence="2">CGMCC 1.12426</strain>
    </source>
</reference>
<dbReference type="SUPFAM" id="SSF141371">
    <property type="entry name" value="PilZ domain-like"/>
    <property type="match status" value="1"/>
</dbReference>
<feature type="domain" description="PilZ" evidence="1">
    <location>
        <begin position="7"/>
        <end position="85"/>
    </location>
</feature>
<organism evidence="2 3">
    <name type="scientific">Roseibium aquae</name>
    <dbReference type="NCBI Taxonomy" id="1323746"/>
    <lineage>
        <taxon>Bacteria</taxon>
        <taxon>Pseudomonadati</taxon>
        <taxon>Pseudomonadota</taxon>
        <taxon>Alphaproteobacteria</taxon>
        <taxon>Hyphomicrobiales</taxon>
        <taxon>Stappiaceae</taxon>
        <taxon>Roseibium</taxon>
    </lineage>
</organism>
<comment type="caution">
    <text evidence="2">The sequence shown here is derived from an EMBL/GenBank/DDBJ whole genome shotgun (WGS) entry which is preliminary data.</text>
</comment>
<dbReference type="GO" id="GO:0035438">
    <property type="term" value="F:cyclic-di-GMP binding"/>
    <property type="evidence" value="ECO:0007669"/>
    <property type="project" value="InterPro"/>
</dbReference>
<dbReference type="InterPro" id="IPR009875">
    <property type="entry name" value="PilZ_domain"/>
</dbReference>
<protein>
    <recommendedName>
        <fullName evidence="1">PilZ domain-containing protein</fullName>
    </recommendedName>
</protein>
<reference evidence="2" key="1">
    <citation type="journal article" date="2014" name="Int. J. Syst. Evol. Microbiol.">
        <title>Complete genome sequence of Corynebacterium casei LMG S-19264T (=DSM 44701T), isolated from a smear-ripened cheese.</title>
        <authorList>
            <consortium name="US DOE Joint Genome Institute (JGI-PGF)"/>
            <person name="Walter F."/>
            <person name="Albersmeier A."/>
            <person name="Kalinowski J."/>
            <person name="Ruckert C."/>
        </authorList>
    </citation>
    <scope>NUCLEOTIDE SEQUENCE</scope>
    <source>
        <strain evidence="2">CGMCC 1.12426</strain>
    </source>
</reference>
<dbReference type="Pfam" id="PF07238">
    <property type="entry name" value="PilZ"/>
    <property type="match status" value="1"/>
</dbReference>